<proteinExistence type="predicted"/>
<dbReference type="GeneID" id="19170670"/>
<reference evidence="4 5" key="1">
    <citation type="submission" date="2013-03" db="EMBL/GenBank/DDBJ databases">
        <title>The Genome Sequence of Capronia epimyces CBS 606.96.</title>
        <authorList>
            <consortium name="The Broad Institute Genomics Platform"/>
            <person name="Cuomo C."/>
            <person name="de Hoog S."/>
            <person name="Gorbushina A."/>
            <person name="Walker B."/>
            <person name="Young S.K."/>
            <person name="Zeng Q."/>
            <person name="Gargeya S."/>
            <person name="Fitzgerald M."/>
            <person name="Haas B."/>
            <person name="Abouelleil A."/>
            <person name="Allen A.W."/>
            <person name="Alvarado L."/>
            <person name="Arachchi H.M."/>
            <person name="Berlin A.M."/>
            <person name="Chapman S.B."/>
            <person name="Gainer-Dewar J."/>
            <person name="Goldberg J."/>
            <person name="Griggs A."/>
            <person name="Gujja S."/>
            <person name="Hansen M."/>
            <person name="Howarth C."/>
            <person name="Imamovic A."/>
            <person name="Ireland A."/>
            <person name="Larimer J."/>
            <person name="McCowan C."/>
            <person name="Murphy C."/>
            <person name="Pearson M."/>
            <person name="Poon T.W."/>
            <person name="Priest M."/>
            <person name="Roberts A."/>
            <person name="Saif S."/>
            <person name="Shea T."/>
            <person name="Sisk P."/>
            <person name="Sykes S."/>
            <person name="Wortman J."/>
            <person name="Nusbaum C."/>
            <person name="Birren B."/>
        </authorList>
    </citation>
    <scope>NUCLEOTIDE SEQUENCE [LARGE SCALE GENOMIC DNA]</scope>
    <source>
        <strain evidence="4 5">CBS 606.96</strain>
    </source>
</reference>
<dbReference type="Gene3D" id="3.40.710.10">
    <property type="entry name" value="DD-peptidase/beta-lactamase superfamily"/>
    <property type="match status" value="1"/>
</dbReference>
<dbReference type="PANTHER" id="PTHR22935:SF97">
    <property type="entry name" value="BETA-LACTAMASE-RELATED DOMAIN-CONTAINING PROTEIN"/>
    <property type="match status" value="1"/>
</dbReference>
<dbReference type="AlphaFoldDB" id="W9XQB7"/>
<feature type="domain" description="Beta-lactamase-related" evidence="2">
    <location>
        <begin position="83"/>
        <end position="396"/>
    </location>
</feature>
<dbReference type="Pfam" id="PF26335">
    <property type="entry name" value="ARB_00930_C"/>
    <property type="match status" value="1"/>
</dbReference>
<keyword evidence="5" id="KW-1185">Reference proteome</keyword>
<dbReference type="eggNOG" id="ENOG502SJKK">
    <property type="taxonomic scope" value="Eukaryota"/>
</dbReference>
<dbReference type="Proteomes" id="UP000019478">
    <property type="component" value="Unassembled WGS sequence"/>
</dbReference>
<feature type="domain" description="Beta-lactamase-like ARB-00930-like C-terminal" evidence="3">
    <location>
        <begin position="417"/>
        <end position="575"/>
    </location>
</feature>
<dbReference type="SUPFAM" id="SSF56601">
    <property type="entry name" value="beta-lactamase/transpeptidase-like"/>
    <property type="match status" value="1"/>
</dbReference>
<evidence type="ECO:0000256" key="1">
    <source>
        <dbReference type="SAM" id="SignalP"/>
    </source>
</evidence>
<dbReference type="Pfam" id="PF00144">
    <property type="entry name" value="Beta-lactamase"/>
    <property type="match status" value="1"/>
</dbReference>
<dbReference type="InterPro" id="IPR058664">
    <property type="entry name" value="ARB_00930-like_C"/>
</dbReference>
<dbReference type="InterPro" id="IPR001466">
    <property type="entry name" value="Beta-lactam-related"/>
</dbReference>
<dbReference type="InterPro" id="IPR051478">
    <property type="entry name" value="Beta-lactamase-like_AB/R"/>
</dbReference>
<protein>
    <submittedName>
        <fullName evidence="4">Uncharacterized protein</fullName>
    </submittedName>
</protein>
<accession>W9XQB7</accession>
<keyword evidence="1" id="KW-0732">Signal</keyword>
<dbReference type="EMBL" id="AMGY01000005">
    <property type="protein sequence ID" value="EXJ82747.1"/>
    <property type="molecule type" value="Genomic_DNA"/>
</dbReference>
<gene>
    <name evidence="4" type="ORF">A1O3_06562</name>
</gene>
<dbReference type="PANTHER" id="PTHR22935">
    <property type="entry name" value="PENICILLIN-BINDING PROTEIN"/>
    <property type="match status" value="1"/>
</dbReference>
<evidence type="ECO:0000259" key="3">
    <source>
        <dbReference type="Pfam" id="PF26335"/>
    </source>
</evidence>
<evidence type="ECO:0000313" key="5">
    <source>
        <dbReference type="Proteomes" id="UP000019478"/>
    </source>
</evidence>
<evidence type="ECO:0000259" key="2">
    <source>
        <dbReference type="Pfam" id="PF00144"/>
    </source>
</evidence>
<name>W9XQB7_9EURO</name>
<sequence>MRSIIAAALVGGVIVGGSASPGLGFDTFLGPVFEASPNSSSLTSSLEDSLSSALSAECRKDVNGSLMVSIRAASIFKDAPVFEYYHSTDRAQKTVNADTVFRIGSISKLFTTYTLLVSRGLAIFSRPIQDFVPELKTDSADLHPESRVNWSEVTVGALASHLAGISRDYNLGDLADLSLPQSQTGFPNLSRSDLPICINTNAGDSSTCDRSEFLAGLKKRNAVFETFQTPAYSNNAFRILGYVVEQVTQMKYATALQKVVLDPLGLKLTFASTPSSSLGAIPENSTETGWYEDLGDEVAAGGLFSSSSDLCSFGKAILTSKQIPRAVTRRWMKPSSHTSSLFLSIGMPWEIYRANIFGRIVDLYSKSGSVGAYNSWLVLVPDYGIVISVLVASAETAGALPGRLTDLVTFKVLREVAAREESQRFTGRYVSNSTTGQEPDSAVELQVNAEEPGLKIRSWISNGVDFLETADAYARSTDSGALQSVHLYPSICKTVDECLTYRAVFKTAREPASPLSIAEVGGVPQLFDQATGAWIAVDQLTYGKQPLDEFVFETDSEGRVIGVSNPGLRVKMARV</sequence>
<evidence type="ECO:0000313" key="4">
    <source>
        <dbReference type="EMBL" id="EXJ82747.1"/>
    </source>
</evidence>
<comment type="caution">
    <text evidence="4">The sequence shown here is derived from an EMBL/GenBank/DDBJ whole genome shotgun (WGS) entry which is preliminary data.</text>
</comment>
<organism evidence="4 5">
    <name type="scientific">Capronia epimyces CBS 606.96</name>
    <dbReference type="NCBI Taxonomy" id="1182542"/>
    <lineage>
        <taxon>Eukaryota</taxon>
        <taxon>Fungi</taxon>
        <taxon>Dikarya</taxon>
        <taxon>Ascomycota</taxon>
        <taxon>Pezizomycotina</taxon>
        <taxon>Eurotiomycetes</taxon>
        <taxon>Chaetothyriomycetidae</taxon>
        <taxon>Chaetothyriales</taxon>
        <taxon>Herpotrichiellaceae</taxon>
        <taxon>Capronia</taxon>
    </lineage>
</organism>
<feature type="signal peptide" evidence="1">
    <location>
        <begin position="1"/>
        <end position="19"/>
    </location>
</feature>
<dbReference type="OrthoDB" id="10250282at2759"/>
<dbReference type="InterPro" id="IPR012338">
    <property type="entry name" value="Beta-lactam/transpept-like"/>
</dbReference>
<feature type="chain" id="PRO_5004934782" evidence="1">
    <location>
        <begin position="20"/>
        <end position="575"/>
    </location>
</feature>
<dbReference type="STRING" id="1182542.W9XQB7"/>
<dbReference type="RefSeq" id="XP_007734870.1">
    <property type="nucleotide sequence ID" value="XM_007736680.1"/>
</dbReference>
<dbReference type="HOGENOM" id="CLU_019706_0_0_1"/>